<dbReference type="PROSITE" id="PS50022">
    <property type="entry name" value="FA58C_3"/>
    <property type="match status" value="1"/>
</dbReference>
<accession>A0ABR7TKM1</accession>
<comment type="caution">
    <text evidence="2">The sequence shown here is derived from an EMBL/GenBank/DDBJ whole genome shotgun (WGS) entry which is preliminary data.</text>
</comment>
<dbReference type="Proteomes" id="UP000659124">
    <property type="component" value="Unassembled WGS sequence"/>
</dbReference>
<reference evidence="2 3" key="1">
    <citation type="submission" date="2020-09" db="EMBL/GenBank/DDBJ databases">
        <title>Genome sequences of type strains of Chitinophaga qingshengii and Chitinophaga varians.</title>
        <authorList>
            <person name="Kittiwongwattana C."/>
        </authorList>
    </citation>
    <scope>NUCLEOTIDE SEQUENCE [LARGE SCALE GENOMIC DNA]</scope>
    <source>
        <strain evidence="2 3">JCM 30026</strain>
    </source>
</reference>
<keyword evidence="3" id="KW-1185">Reference proteome</keyword>
<gene>
    <name evidence="2" type="ORF">ICL07_09025</name>
</gene>
<proteinExistence type="predicted"/>
<dbReference type="InterPro" id="IPR000421">
    <property type="entry name" value="FA58C"/>
</dbReference>
<dbReference type="InterPro" id="IPR008979">
    <property type="entry name" value="Galactose-bd-like_sf"/>
</dbReference>
<sequence length="320" mass="35150">MKMKILTGCGMAMLLASCGQDKDLLRNISDSIAVVYMPQAVNSPASYSFTRSAGTDSIIYGANYGGPHSPAADIQVQFRTNPALVEKFNTKNYTNYPLLPEGTYQLEQSSAVIPAGKYSTPALKIRVNTGKLDGVGNYLLPVSITTDAQVNEALRTTYFLINAKYTSNPFPLFDRQSWKITKFSSEEPTGEGATNGHAIHALDGNVDTYWTTEWKANKPGPPHILTIDMQAAQSLHGFAITGRTDKNTGEVKATGNPKNMIIETSLDGNVWDYTETFTLDNVKVSTIYLSYARQARFFRFTINTSQGDTYLTNIAEVNAF</sequence>
<evidence type="ECO:0000313" key="3">
    <source>
        <dbReference type="Proteomes" id="UP000659124"/>
    </source>
</evidence>
<evidence type="ECO:0000313" key="2">
    <source>
        <dbReference type="EMBL" id="MBC9930513.1"/>
    </source>
</evidence>
<name>A0ABR7TKM1_9BACT</name>
<dbReference type="EMBL" id="JACVFC010000001">
    <property type="protein sequence ID" value="MBC9930513.1"/>
    <property type="molecule type" value="Genomic_DNA"/>
</dbReference>
<organism evidence="2 3">
    <name type="scientific">Chitinophaga qingshengii</name>
    <dbReference type="NCBI Taxonomy" id="1569794"/>
    <lineage>
        <taxon>Bacteria</taxon>
        <taxon>Pseudomonadati</taxon>
        <taxon>Bacteroidota</taxon>
        <taxon>Chitinophagia</taxon>
        <taxon>Chitinophagales</taxon>
        <taxon>Chitinophagaceae</taxon>
        <taxon>Chitinophaga</taxon>
    </lineage>
</organism>
<dbReference type="Gene3D" id="2.60.40.1740">
    <property type="entry name" value="hypothetical protein (bacova_03559)"/>
    <property type="match status" value="1"/>
</dbReference>
<dbReference type="InterPro" id="IPR013728">
    <property type="entry name" value="BT_3987-like_N"/>
</dbReference>
<dbReference type="Pfam" id="PF00754">
    <property type="entry name" value="F5_F8_type_C"/>
    <property type="match status" value="1"/>
</dbReference>
<dbReference type="PROSITE" id="PS51257">
    <property type="entry name" value="PROKAR_LIPOPROTEIN"/>
    <property type="match status" value="1"/>
</dbReference>
<protein>
    <submittedName>
        <fullName evidence="2">DUF1735 domain-containing protein</fullName>
    </submittedName>
</protein>
<feature type="domain" description="F5/8 type C" evidence="1">
    <location>
        <begin position="165"/>
        <end position="320"/>
    </location>
</feature>
<dbReference type="Gene3D" id="2.60.120.260">
    <property type="entry name" value="Galactose-binding domain-like"/>
    <property type="match status" value="1"/>
</dbReference>
<dbReference type="SUPFAM" id="SSF49785">
    <property type="entry name" value="Galactose-binding domain-like"/>
    <property type="match status" value="1"/>
</dbReference>
<dbReference type="Pfam" id="PF08522">
    <property type="entry name" value="BT_3987-like_N"/>
    <property type="match status" value="1"/>
</dbReference>
<evidence type="ECO:0000259" key="1">
    <source>
        <dbReference type="PROSITE" id="PS50022"/>
    </source>
</evidence>
<dbReference type="RefSeq" id="WP_188087582.1">
    <property type="nucleotide sequence ID" value="NZ_JACVFC010000001.1"/>
</dbReference>